<dbReference type="HAMAP" id="MF_01211">
    <property type="entry name" value="DHODB_Fe_S_bind"/>
    <property type="match status" value="1"/>
</dbReference>
<feature type="binding site" evidence="11 13">
    <location>
        <position position="227"/>
    </location>
    <ligand>
        <name>[2Fe-2S] cluster</name>
        <dbReference type="ChEBI" id="CHEBI:190135"/>
    </ligand>
</feature>
<dbReference type="Gene3D" id="2.10.240.10">
    <property type="entry name" value="Dihydroorotate dehydrogenase, electron transfer subunit"/>
    <property type="match status" value="1"/>
</dbReference>
<keyword evidence="3 11" id="KW-0285">Flavoprotein</keyword>
<dbReference type="EMBL" id="BSDY01000002">
    <property type="protein sequence ID" value="GLI54996.1"/>
    <property type="molecule type" value="Genomic_DNA"/>
</dbReference>
<comment type="cofactor">
    <cofactor evidence="11 12">
        <name>FAD</name>
        <dbReference type="ChEBI" id="CHEBI:57692"/>
    </cofactor>
    <text evidence="11 12">Binds 1 FAD per subunit.</text>
</comment>
<dbReference type="InterPro" id="IPR039261">
    <property type="entry name" value="FNR_nucleotide-bd"/>
</dbReference>
<keyword evidence="16" id="KW-1185">Reference proteome</keyword>
<evidence type="ECO:0000256" key="11">
    <source>
        <dbReference type="HAMAP-Rule" id="MF_01211"/>
    </source>
</evidence>
<feature type="binding site" evidence="11 12">
    <location>
        <begin position="75"/>
        <end position="76"/>
    </location>
    <ligand>
        <name>FAD</name>
        <dbReference type="ChEBI" id="CHEBI:57692"/>
    </ligand>
</feature>
<evidence type="ECO:0000256" key="12">
    <source>
        <dbReference type="PIRSR" id="PIRSR006816-1"/>
    </source>
</evidence>
<keyword evidence="5 11" id="KW-0479">Metal-binding</keyword>
<keyword evidence="9 11" id="KW-0408">Iron</keyword>
<evidence type="ECO:0000256" key="4">
    <source>
        <dbReference type="ARBA" id="ARBA00022714"/>
    </source>
</evidence>
<dbReference type="Proteomes" id="UP001144471">
    <property type="component" value="Unassembled WGS sequence"/>
</dbReference>
<evidence type="ECO:0000256" key="13">
    <source>
        <dbReference type="PIRSR" id="PIRSR006816-2"/>
    </source>
</evidence>
<keyword evidence="10 11" id="KW-0411">Iron-sulfur</keyword>
<gene>
    <name evidence="11 15" type="primary">pyrK</name>
    <name evidence="15" type="ORF">PM10SUCC1_05110</name>
</gene>
<evidence type="ECO:0000256" key="9">
    <source>
        <dbReference type="ARBA" id="ARBA00023004"/>
    </source>
</evidence>
<comment type="cofactor">
    <cofactor evidence="11">
        <name>[2Fe-2S] cluster</name>
        <dbReference type="ChEBI" id="CHEBI:190135"/>
    </cofactor>
    <text evidence="11">Binds 1 [2Fe-2S] cluster per subunit.</text>
</comment>
<evidence type="ECO:0000256" key="10">
    <source>
        <dbReference type="ARBA" id="ARBA00023014"/>
    </source>
</evidence>
<comment type="pathway">
    <text evidence="11">Pyrimidine metabolism; UMP biosynthesis via de novo pathway; orotate from (S)-dihydroorotate (NAD(+) route): step 1/1.</text>
</comment>
<evidence type="ECO:0000256" key="7">
    <source>
        <dbReference type="ARBA" id="ARBA00022975"/>
    </source>
</evidence>
<keyword evidence="2 11" id="KW-0813">Transport</keyword>
<dbReference type="Pfam" id="PF10418">
    <property type="entry name" value="DHODB_Fe-S_bind"/>
    <property type="match status" value="1"/>
</dbReference>
<dbReference type="RefSeq" id="WP_281833225.1">
    <property type="nucleotide sequence ID" value="NZ_BSDY01000002.1"/>
</dbReference>
<keyword evidence="7 11" id="KW-0665">Pyrimidine biosynthesis</keyword>
<keyword evidence="4 11" id="KW-0001">2Fe-2S</keyword>
<dbReference type="SUPFAM" id="SSF52343">
    <property type="entry name" value="Ferredoxin reductase-like, C-terminal NADP-linked domain"/>
    <property type="match status" value="1"/>
</dbReference>
<sequence>MYLEDVKILENRYVGDKYYLMKVRAPKAAKAAKAGQFFMIKCKNDVRVLRRPISLHHADADNEVLEFYYETVGKGTAEFAGLQTGDEINIQGPLGTGFDTGIEGKKVILVGGGMGMAPLKLLAEKLGEKNSVRFIAGGRDAGAVEIVKNFNIDEITVVTDDGSVGVKGNTVEVLKDMLAKDSYDLIYTCGPHGMMLAVADTAYQSGVRCQISLEERMACGVKACVGCSIKTKAGMKKVCADGPVFDAEEILDFDPADKPGCSCN</sequence>
<comment type="subunit">
    <text evidence="11">Heterotetramer of 2 PyrK and 2 PyrD type B subunits.</text>
</comment>
<evidence type="ECO:0000313" key="16">
    <source>
        <dbReference type="Proteomes" id="UP001144471"/>
    </source>
</evidence>
<dbReference type="PANTHER" id="PTHR43513">
    <property type="entry name" value="DIHYDROOROTATE DEHYDROGENASE B (NAD(+)), ELECTRON TRANSFER SUBUNIT"/>
    <property type="match status" value="1"/>
</dbReference>
<dbReference type="CDD" id="cd06218">
    <property type="entry name" value="DHOD_e_trans"/>
    <property type="match status" value="1"/>
</dbReference>
<keyword evidence="6 11" id="KW-0274">FAD</keyword>
<dbReference type="AlphaFoldDB" id="A0A9W6GJP6"/>
<dbReference type="GO" id="GO:0051537">
    <property type="term" value="F:2 iron, 2 sulfur cluster binding"/>
    <property type="evidence" value="ECO:0007669"/>
    <property type="project" value="UniProtKB-KW"/>
</dbReference>
<feature type="binding site" evidence="11 13">
    <location>
        <position position="219"/>
    </location>
    <ligand>
        <name>[2Fe-2S] cluster</name>
        <dbReference type="ChEBI" id="CHEBI:190135"/>
    </ligand>
</feature>
<accession>A0A9W6GJP6</accession>
<dbReference type="Gene3D" id="3.40.50.80">
    <property type="entry name" value="Nucleotide-binding domain of ferredoxin-NADP reductase (FNR) module"/>
    <property type="match status" value="1"/>
</dbReference>
<dbReference type="SUPFAM" id="SSF63380">
    <property type="entry name" value="Riboflavin synthase domain-like"/>
    <property type="match status" value="1"/>
</dbReference>
<dbReference type="GO" id="GO:0050660">
    <property type="term" value="F:flavin adenine dinucleotide binding"/>
    <property type="evidence" value="ECO:0007669"/>
    <property type="project" value="InterPro"/>
</dbReference>
<dbReference type="InterPro" id="IPR023455">
    <property type="entry name" value="Dihydroorotate_DHASE_ETsu"/>
</dbReference>
<dbReference type="GO" id="GO:0046872">
    <property type="term" value="F:metal ion binding"/>
    <property type="evidence" value="ECO:0007669"/>
    <property type="project" value="UniProtKB-KW"/>
</dbReference>
<dbReference type="InterPro" id="IPR012165">
    <property type="entry name" value="Cyt_c3_hydrogenase_gsu"/>
</dbReference>
<feature type="domain" description="FAD-binding FR-type" evidence="14">
    <location>
        <begin position="1"/>
        <end position="100"/>
    </location>
</feature>
<dbReference type="GO" id="GO:0044205">
    <property type="term" value="P:'de novo' UMP biosynthetic process"/>
    <property type="evidence" value="ECO:0007669"/>
    <property type="project" value="UniProtKB-UniRule"/>
</dbReference>
<dbReference type="InterPro" id="IPR017938">
    <property type="entry name" value="Riboflavin_synthase-like_b-brl"/>
</dbReference>
<proteinExistence type="inferred from homology"/>
<dbReference type="GO" id="GO:0016491">
    <property type="term" value="F:oxidoreductase activity"/>
    <property type="evidence" value="ECO:0007669"/>
    <property type="project" value="InterPro"/>
</dbReference>
<name>A0A9W6GJP6_9FUSO</name>
<comment type="caution">
    <text evidence="11">Lacks conserved residue(s) required for the propagation of feature annotation.</text>
</comment>
<reference evidence="15" key="1">
    <citation type="submission" date="2022-12" db="EMBL/GenBank/DDBJ databases">
        <title>Reference genome sequencing for broad-spectrum identification of bacterial and archaeal isolates by mass spectrometry.</title>
        <authorList>
            <person name="Sekiguchi Y."/>
            <person name="Tourlousse D.M."/>
        </authorList>
    </citation>
    <scope>NUCLEOTIDE SEQUENCE</scope>
    <source>
        <strain evidence="15">10succ1</strain>
    </source>
</reference>
<evidence type="ECO:0000256" key="3">
    <source>
        <dbReference type="ARBA" id="ARBA00022630"/>
    </source>
</evidence>
<dbReference type="InterPro" id="IPR037117">
    <property type="entry name" value="Dihydroorotate_DH_ele_sf"/>
</dbReference>
<evidence type="ECO:0000256" key="2">
    <source>
        <dbReference type="ARBA" id="ARBA00022448"/>
    </source>
</evidence>
<keyword evidence="8 11" id="KW-0249">Electron transport</keyword>
<organism evidence="15 16">
    <name type="scientific">Propionigenium maris DSM 9537</name>
    <dbReference type="NCBI Taxonomy" id="1123000"/>
    <lineage>
        <taxon>Bacteria</taxon>
        <taxon>Fusobacteriati</taxon>
        <taxon>Fusobacteriota</taxon>
        <taxon>Fusobacteriia</taxon>
        <taxon>Fusobacteriales</taxon>
        <taxon>Fusobacteriaceae</taxon>
        <taxon>Propionigenium</taxon>
    </lineage>
</organism>
<dbReference type="InterPro" id="IPR017927">
    <property type="entry name" value="FAD-bd_FR_type"/>
</dbReference>
<evidence type="ECO:0000259" key="14">
    <source>
        <dbReference type="PROSITE" id="PS51384"/>
    </source>
</evidence>
<evidence type="ECO:0000256" key="8">
    <source>
        <dbReference type="ARBA" id="ARBA00022982"/>
    </source>
</evidence>
<dbReference type="Gene3D" id="2.40.30.10">
    <property type="entry name" value="Translation factors"/>
    <property type="match status" value="1"/>
</dbReference>
<dbReference type="InterPro" id="IPR050353">
    <property type="entry name" value="PyrK_electron_transfer"/>
</dbReference>
<dbReference type="GO" id="GO:0009055">
    <property type="term" value="F:electron transfer activity"/>
    <property type="evidence" value="ECO:0007669"/>
    <property type="project" value="UniProtKB-UniRule"/>
</dbReference>
<comment type="function">
    <text evidence="11">Responsible for channeling the electrons from the oxidation of dihydroorotate from the FMN redox center in the PyrD type B subunit to the ultimate electron acceptor NAD(+).</text>
</comment>
<evidence type="ECO:0000313" key="15">
    <source>
        <dbReference type="EMBL" id="GLI54996.1"/>
    </source>
</evidence>
<comment type="cofactor">
    <cofactor evidence="13">
        <name>[2Fe-2S] cluster</name>
        <dbReference type="ChEBI" id="CHEBI:190135"/>
    </cofactor>
    <text evidence="13">Binds 1 [2Fe-2S] cluster per subunit.</text>
</comment>
<evidence type="ECO:0000256" key="5">
    <source>
        <dbReference type="ARBA" id="ARBA00022723"/>
    </source>
</evidence>
<dbReference type="PANTHER" id="PTHR43513:SF3">
    <property type="entry name" value="DIHYDROOROTATE DEHYDROGENASE B (NAD(+)), ELECTRON TRANSFER SUBUNIT-RELATED"/>
    <property type="match status" value="1"/>
</dbReference>
<dbReference type="PIRSF" id="PIRSF006816">
    <property type="entry name" value="Cyc3_hyd_g"/>
    <property type="match status" value="1"/>
</dbReference>
<protein>
    <recommendedName>
        <fullName evidence="11">Dihydroorotate dehydrogenase B (NAD(+)), electron transfer subunit</fullName>
    </recommendedName>
    <alternativeName>
        <fullName evidence="11">Dihydroorotate oxidase B, electron transfer subunit</fullName>
    </alternativeName>
</protein>
<evidence type="ECO:0000256" key="1">
    <source>
        <dbReference type="ARBA" id="ARBA00006422"/>
    </source>
</evidence>
<dbReference type="InterPro" id="IPR019480">
    <property type="entry name" value="Dihydroorotate_DH_Fe-S-bd"/>
</dbReference>
<comment type="similarity">
    <text evidence="1 11">Belongs to the PyrK family.</text>
</comment>
<evidence type="ECO:0000256" key="6">
    <source>
        <dbReference type="ARBA" id="ARBA00022827"/>
    </source>
</evidence>
<dbReference type="PROSITE" id="PS51384">
    <property type="entry name" value="FAD_FR"/>
    <property type="match status" value="1"/>
</dbReference>
<feature type="binding site" evidence="11 13">
    <location>
        <position position="224"/>
    </location>
    <ligand>
        <name>[2Fe-2S] cluster</name>
        <dbReference type="ChEBI" id="CHEBI:190135"/>
    </ligand>
</feature>
<comment type="caution">
    <text evidence="15">The sequence shown here is derived from an EMBL/GenBank/DDBJ whole genome shotgun (WGS) entry which is preliminary data.</text>
</comment>
<feature type="binding site" evidence="11 13">
    <location>
        <position position="239"/>
    </location>
    <ligand>
        <name>[2Fe-2S] cluster</name>
        <dbReference type="ChEBI" id="CHEBI:190135"/>
    </ligand>
</feature>
<feature type="binding site" evidence="11 12">
    <location>
        <begin position="51"/>
        <end position="54"/>
    </location>
    <ligand>
        <name>FAD</name>
        <dbReference type="ChEBI" id="CHEBI:57692"/>
    </ligand>
</feature>